<name>A0A0A8LAP9_9SACH</name>
<evidence type="ECO:0000313" key="4">
    <source>
        <dbReference type="EMBL" id="CDO96009.1"/>
    </source>
</evidence>
<dbReference type="Gene3D" id="3.40.50.720">
    <property type="entry name" value="NAD(P)-binding Rossmann-like Domain"/>
    <property type="match status" value="1"/>
</dbReference>
<keyword evidence="1" id="KW-0560">Oxidoreductase</keyword>
<reference evidence="4 5" key="1">
    <citation type="submission" date="2014-03" db="EMBL/GenBank/DDBJ databases">
        <title>The genome of Kluyveromyces dobzhanskii.</title>
        <authorList>
            <person name="Nystedt B."/>
            <person name="Astrom S."/>
        </authorList>
    </citation>
    <scope>NUCLEOTIDE SEQUENCE [LARGE SCALE GENOMIC DNA]</scope>
    <source>
        <strain evidence="4 5">CBS 2104</strain>
    </source>
</reference>
<evidence type="ECO:0000313" key="5">
    <source>
        <dbReference type="Proteomes" id="UP000031516"/>
    </source>
</evidence>
<proteinExistence type="inferred from homology"/>
<dbReference type="InterPro" id="IPR001509">
    <property type="entry name" value="Epimerase_deHydtase"/>
</dbReference>
<dbReference type="EMBL" id="CCBQ010000045">
    <property type="protein sequence ID" value="CDO96009.1"/>
    <property type="molecule type" value="Genomic_DNA"/>
</dbReference>
<dbReference type="OrthoDB" id="2735536at2759"/>
<dbReference type="SUPFAM" id="SSF51735">
    <property type="entry name" value="NAD(P)-binding Rossmann-fold domains"/>
    <property type="match status" value="1"/>
</dbReference>
<comment type="similarity">
    <text evidence="2">Belongs to the NAD(P)-dependent epimerase/dehydratase family. Dihydroflavonol-4-reductase subfamily.</text>
</comment>
<accession>A0A0A8LAP9</accession>
<dbReference type="Pfam" id="PF01370">
    <property type="entry name" value="Epimerase"/>
    <property type="match status" value="1"/>
</dbReference>
<comment type="caution">
    <text evidence="4">The sequence shown here is derived from an EMBL/GenBank/DDBJ whole genome shotgun (WGS) entry which is preliminary data.</text>
</comment>
<dbReference type="InterPro" id="IPR050425">
    <property type="entry name" value="NAD(P)_dehydrat-like"/>
</dbReference>
<keyword evidence="5" id="KW-1185">Reference proteome</keyword>
<organism evidence="4 5">
    <name type="scientific">Kluyveromyces dobzhanskii CBS 2104</name>
    <dbReference type="NCBI Taxonomy" id="1427455"/>
    <lineage>
        <taxon>Eukaryota</taxon>
        <taxon>Fungi</taxon>
        <taxon>Dikarya</taxon>
        <taxon>Ascomycota</taxon>
        <taxon>Saccharomycotina</taxon>
        <taxon>Saccharomycetes</taxon>
        <taxon>Saccharomycetales</taxon>
        <taxon>Saccharomycetaceae</taxon>
        <taxon>Kluyveromyces</taxon>
    </lineage>
</organism>
<dbReference type="PANTHER" id="PTHR10366">
    <property type="entry name" value="NAD DEPENDENT EPIMERASE/DEHYDRATASE"/>
    <property type="match status" value="1"/>
</dbReference>
<evidence type="ECO:0000259" key="3">
    <source>
        <dbReference type="Pfam" id="PF01370"/>
    </source>
</evidence>
<dbReference type="InterPro" id="IPR036291">
    <property type="entry name" value="NAD(P)-bd_dom_sf"/>
</dbReference>
<evidence type="ECO:0000256" key="1">
    <source>
        <dbReference type="ARBA" id="ARBA00023002"/>
    </source>
</evidence>
<dbReference type="GO" id="GO:0016616">
    <property type="term" value="F:oxidoreductase activity, acting on the CH-OH group of donors, NAD or NADP as acceptor"/>
    <property type="evidence" value="ECO:0007669"/>
    <property type="project" value="TreeGrafter"/>
</dbReference>
<evidence type="ECO:0000256" key="2">
    <source>
        <dbReference type="ARBA" id="ARBA00023445"/>
    </source>
</evidence>
<feature type="domain" description="NAD-dependent epimerase/dehydratase" evidence="3">
    <location>
        <begin position="22"/>
        <end position="278"/>
    </location>
</feature>
<protein>
    <submittedName>
        <fullName evidence="4">WGS project CCBQ000000000 data, contig 00015</fullName>
    </submittedName>
</protein>
<dbReference type="Proteomes" id="UP000031516">
    <property type="component" value="Unassembled WGS sequence"/>
</dbReference>
<sequence length="362" mass="40635">MKSGFHSRCLNFGIYKLRISVVVVTGAYGYITRQVVALLLQKNYTVGGTVLSQHESSTLSRLFNTDKLILEQCPDFSVDNAFEEVFKKYNTRIEHVIHTASPVIFQDSDVERHIIQPALNGTIGVLDGLKKYSAESVKTLVHTSSIAATTTYEGLYVPGKVINEDSWNDETREEAQNDAVTAYFYSKPLAEHYTRYFLQNNKVILKYRLTTVHPGYVFGPQAFQETAGGRLNETCQIIKEVVDSNVGDELNWDFSAVFVDVRDVAKAHVAPLENPELDQKRLLLTPYTFSLQEIADIINENFPELRGKIATGNPGNGKEINKKLSTFDNSRTQKLLGIDFIDLKTSIIDTVDQILKATGRKV</sequence>
<dbReference type="PANTHER" id="PTHR10366:SF564">
    <property type="entry name" value="STEROL-4-ALPHA-CARBOXYLATE 3-DEHYDROGENASE, DECARBOXYLATING"/>
    <property type="match status" value="1"/>
</dbReference>
<gene>
    <name evidence="4" type="ORF">KLDO_g4229</name>
</gene>
<dbReference type="AlphaFoldDB" id="A0A0A8LAP9"/>